<organism evidence="1 2">
    <name type="scientific">Lutibacter oceani</name>
    <dbReference type="NCBI Taxonomy" id="1853311"/>
    <lineage>
        <taxon>Bacteria</taxon>
        <taxon>Pseudomonadati</taxon>
        <taxon>Bacteroidota</taxon>
        <taxon>Flavobacteriia</taxon>
        <taxon>Flavobacteriales</taxon>
        <taxon>Flavobacteriaceae</taxon>
        <taxon>Lutibacter</taxon>
    </lineage>
</organism>
<keyword evidence="2" id="KW-1185">Reference proteome</keyword>
<dbReference type="AlphaFoldDB" id="A0A3D9RUQ5"/>
<comment type="caution">
    <text evidence="1">The sequence shown here is derived from an EMBL/GenBank/DDBJ whole genome shotgun (WGS) entry which is preliminary data.</text>
</comment>
<reference evidence="1 2" key="1">
    <citation type="submission" date="2018-08" db="EMBL/GenBank/DDBJ databases">
        <title>Genomic Encyclopedia of Type Strains, Phase III (KMG-III): the genomes of soil and plant-associated and newly described type strains.</title>
        <authorList>
            <person name="Whitman W."/>
        </authorList>
    </citation>
    <scope>NUCLEOTIDE SEQUENCE [LARGE SCALE GENOMIC DNA]</scope>
    <source>
        <strain evidence="1 2">325-5</strain>
    </source>
</reference>
<gene>
    <name evidence="1" type="ORF">BX611_2494</name>
</gene>
<dbReference type="RefSeq" id="WP_115881672.1">
    <property type="nucleotide sequence ID" value="NZ_QTTQ01000011.1"/>
</dbReference>
<proteinExistence type="predicted"/>
<accession>A0A3D9RUQ5</accession>
<evidence type="ECO:0000313" key="1">
    <source>
        <dbReference type="EMBL" id="REE80836.1"/>
    </source>
</evidence>
<protein>
    <submittedName>
        <fullName evidence="1">Uncharacterized protein</fullName>
    </submittedName>
</protein>
<dbReference type="OrthoDB" id="1120195at2"/>
<dbReference type="Proteomes" id="UP000256429">
    <property type="component" value="Unassembled WGS sequence"/>
</dbReference>
<dbReference type="EMBL" id="QTTQ01000011">
    <property type="protein sequence ID" value="REE80836.1"/>
    <property type="molecule type" value="Genomic_DNA"/>
</dbReference>
<name>A0A3D9RUQ5_9FLAO</name>
<evidence type="ECO:0000313" key="2">
    <source>
        <dbReference type="Proteomes" id="UP000256429"/>
    </source>
</evidence>
<sequence length="116" mass="13710">MLQPENSLELLKTVTTENLFEKLVTQLNKDFQLANIDKLFKSTISINKLAEELSGILLHLIQFKYDDYLNLLYRIDISEKELATIKSSNLKDSIEQVSFIILKREFQKVWLKRNYK</sequence>